<evidence type="ECO:0000256" key="9">
    <source>
        <dbReference type="SAM" id="Coils"/>
    </source>
</evidence>
<feature type="transmembrane region" description="Helical" evidence="11">
    <location>
        <begin position="158"/>
        <end position="178"/>
    </location>
</feature>
<evidence type="ECO:0000313" key="13">
    <source>
        <dbReference type="EMBL" id="UWZ56496.1"/>
    </source>
</evidence>
<dbReference type="GO" id="GO:0016020">
    <property type="term" value="C:membrane"/>
    <property type="evidence" value="ECO:0007669"/>
    <property type="project" value="InterPro"/>
</dbReference>
<organism evidence="13 14">
    <name type="scientific">Dactylosporangium aurantiacum</name>
    <dbReference type="NCBI Taxonomy" id="35754"/>
    <lineage>
        <taxon>Bacteria</taxon>
        <taxon>Bacillati</taxon>
        <taxon>Actinomycetota</taxon>
        <taxon>Actinomycetes</taxon>
        <taxon>Micromonosporales</taxon>
        <taxon>Micromonosporaceae</taxon>
        <taxon>Dactylosporangium</taxon>
    </lineage>
</organism>
<dbReference type="InterPro" id="IPR011712">
    <property type="entry name" value="Sig_transdc_His_kin_sub3_dim/P"/>
</dbReference>
<reference evidence="13" key="1">
    <citation type="submission" date="2021-04" db="EMBL/GenBank/DDBJ databases">
        <title>Dactylosporangium aurantiacum NRRL B-8018 full assembly.</title>
        <authorList>
            <person name="Hartkoorn R.C."/>
            <person name="Beaudoing E."/>
            <person name="Hot D."/>
        </authorList>
    </citation>
    <scope>NUCLEOTIDE SEQUENCE</scope>
    <source>
        <strain evidence="13">NRRL B-8018</strain>
    </source>
</reference>
<keyword evidence="5" id="KW-0547">Nucleotide-binding</keyword>
<evidence type="ECO:0000256" key="2">
    <source>
        <dbReference type="ARBA" id="ARBA00012438"/>
    </source>
</evidence>
<dbReference type="SUPFAM" id="SSF55874">
    <property type="entry name" value="ATPase domain of HSP90 chaperone/DNA topoisomerase II/histidine kinase"/>
    <property type="match status" value="1"/>
</dbReference>
<name>A0A9Q9IIZ6_9ACTN</name>
<dbReference type="PANTHER" id="PTHR24421:SF10">
    <property type="entry name" value="NITRATE_NITRITE SENSOR PROTEIN NARQ"/>
    <property type="match status" value="1"/>
</dbReference>
<gene>
    <name evidence="13" type="ORF">Daura_10135</name>
</gene>
<evidence type="ECO:0000256" key="1">
    <source>
        <dbReference type="ARBA" id="ARBA00000085"/>
    </source>
</evidence>
<keyword evidence="14" id="KW-1185">Reference proteome</keyword>
<dbReference type="RefSeq" id="WP_169788977.1">
    <property type="nucleotide sequence ID" value="NZ_CP073767.1"/>
</dbReference>
<feature type="transmembrane region" description="Helical" evidence="11">
    <location>
        <begin position="94"/>
        <end position="112"/>
    </location>
</feature>
<evidence type="ECO:0000313" key="14">
    <source>
        <dbReference type="Proteomes" id="UP001058003"/>
    </source>
</evidence>
<dbReference type="PANTHER" id="PTHR24421">
    <property type="entry name" value="NITRATE/NITRITE SENSOR PROTEIN NARX-RELATED"/>
    <property type="match status" value="1"/>
</dbReference>
<keyword evidence="11" id="KW-0812">Transmembrane</keyword>
<dbReference type="Pfam" id="PF07730">
    <property type="entry name" value="HisKA_3"/>
    <property type="match status" value="1"/>
</dbReference>
<feature type="region of interest" description="Disordered" evidence="10">
    <location>
        <begin position="595"/>
        <end position="614"/>
    </location>
</feature>
<dbReference type="Gene3D" id="1.20.5.1930">
    <property type="match status" value="1"/>
</dbReference>
<feature type="compositionally biased region" description="Gly residues" evidence="10">
    <location>
        <begin position="484"/>
        <end position="497"/>
    </location>
</feature>
<keyword evidence="7" id="KW-0067">ATP-binding</keyword>
<sequence length="614" mass="61618">MRRRPPWTRDLREAREARRSARLAHRMESLQRREGGRWRGPHPAGIVIIMALVQVLGTRAAAYGTTGAEVLDRTGYLLLVAGPLALLVRERWPLVALVGALVPTAAYFSLGYPDGPGFVAAIVAMFTALASGFRWLTWAAVAAAFSVFAVLVRGDESASRVVLIGVWCLVIAGFGEAARVRAQRYSQMARDWSAQQELARAEEEKARVEQERRQASDERLLIARELHDVIGHHLSLINVQAGVGLHLMDEQPEQARVALTAIKHASAEALRETRSVLAGLNPGGAAPRTPAPGLRDLDRLVEEARAVGLPVTVDTLGAPRPLPPQVDRAAFRIVQEALTNVRRHAGPGAAATIVVGYAPGELTIHVTDDGRATGADDTRGAAAVPVAGVTDAADAGPGGSGDGGDPGGGGGAAGEREGVLADGIGVPAGESAGVVARGDSGMGRPPGAALAGAQLPGGAAGGAAQVRGRADGVVAEGRRAQVRGEGGGAAGDGGGAGQVRDAPRSATVAGAAVAGAAVAGAAVHGAAVHGAAVHGAAGGDATAVGGAEVVGGAASGGGAVAGGGSVGGQARGEGNGIAGMRHRAATFGGVVEAGPRPGGGFEVRARIPLGEERP</sequence>
<evidence type="ECO:0000259" key="12">
    <source>
        <dbReference type="Pfam" id="PF07730"/>
    </source>
</evidence>
<dbReference type="KEGG" id="daur:Daura_10135"/>
<proteinExistence type="predicted"/>
<dbReference type="GO" id="GO:0005524">
    <property type="term" value="F:ATP binding"/>
    <property type="evidence" value="ECO:0007669"/>
    <property type="project" value="UniProtKB-KW"/>
</dbReference>
<feature type="domain" description="Signal transduction histidine kinase subgroup 3 dimerisation and phosphoacceptor" evidence="12">
    <location>
        <begin position="218"/>
        <end position="283"/>
    </location>
</feature>
<keyword evidence="8" id="KW-0902">Two-component regulatory system</keyword>
<feature type="transmembrane region" description="Helical" evidence="11">
    <location>
        <begin position="118"/>
        <end position="151"/>
    </location>
</feature>
<dbReference type="EMBL" id="CP073767">
    <property type="protein sequence ID" value="UWZ56496.1"/>
    <property type="molecule type" value="Genomic_DNA"/>
</dbReference>
<keyword evidence="11" id="KW-1133">Transmembrane helix</keyword>
<comment type="catalytic activity">
    <reaction evidence="1">
        <text>ATP + protein L-histidine = ADP + protein N-phospho-L-histidine.</text>
        <dbReference type="EC" id="2.7.13.3"/>
    </reaction>
</comment>
<dbReference type="InterPro" id="IPR050482">
    <property type="entry name" value="Sensor_HK_TwoCompSys"/>
</dbReference>
<evidence type="ECO:0000256" key="4">
    <source>
        <dbReference type="ARBA" id="ARBA00022679"/>
    </source>
</evidence>
<dbReference type="Proteomes" id="UP001058003">
    <property type="component" value="Chromosome"/>
</dbReference>
<evidence type="ECO:0000256" key="8">
    <source>
        <dbReference type="ARBA" id="ARBA00023012"/>
    </source>
</evidence>
<feature type="compositionally biased region" description="Gly residues" evidence="10">
    <location>
        <begin position="396"/>
        <end position="413"/>
    </location>
</feature>
<evidence type="ECO:0000256" key="11">
    <source>
        <dbReference type="SAM" id="Phobius"/>
    </source>
</evidence>
<evidence type="ECO:0000256" key="5">
    <source>
        <dbReference type="ARBA" id="ARBA00022741"/>
    </source>
</evidence>
<keyword evidence="3" id="KW-0597">Phosphoprotein</keyword>
<protein>
    <recommendedName>
        <fullName evidence="2">histidine kinase</fullName>
        <ecNumber evidence="2">2.7.13.3</ecNumber>
    </recommendedName>
</protein>
<dbReference type="GO" id="GO:0046983">
    <property type="term" value="F:protein dimerization activity"/>
    <property type="evidence" value="ECO:0007669"/>
    <property type="project" value="InterPro"/>
</dbReference>
<dbReference type="AlphaFoldDB" id="A0A9Q9IIZ6"/>
<keyword evidence="4" id="KW-0808">Transferase</keyword>
<feature type="coiled-coil region" evidence="9">
    <location>
        <begin position="191"/>
        <end position="218"/>
    </location>
</feature>
<dbReference type="InterPro" id="IPR036890">
    <property type="entry name" value="HATPase_C_sf"/>
</dbReference>
<keyword evidence="6" id="KW-0418">Kinase</keyword>
<evidence type="ECO:0000256" key="3">
    <source>
        <dbReference type="ARBA" id="ARBA00022553"/>
    </source>
</evidence>
<keyword evidence="9" id="KW-0175">Coiled coil</keyword>
<feature type="region of interest" description="Disordered" evidence="10">
    <location>
        <begin position="390"/>
        <end position="417"/>
    </location>
</feature>
<dbReference type="Gene3D" id="3.30.565.10">
    <property type="entry name" value="Histidine kinase-like ATPase, C-terminal domain"/>
    <property type="match status" value="2"/>
</dbReference>
<dbReference type="EC" id="2.7.13.3" evidence="2"/>
<accession>A0A9Q9IIZ6</accession>
<keyword evidence="11" id="KW-0472">Membrane</keyword>
<evidence type="ECO:0000256" key="10">
    <source>
        <dbReference type="SAM" id="MobiDB-lite"/>
    </source>
</evidence>
<dbReference type="GO" id="GO:0000155">
    <property type="term" value="F:phosphorelay sensor kinase activity"/>
    <property type="evidence" value="ECO:0007669"/>
    <property type="project" value="InterPro"/>
</dbReference>
<feature type="compositionally biased region" description="Basic and acidic residues" evidence="10">
    <location>
        <begin position="603"/>
        <end position="614"/>
    </location>
</feature>
<feature type="region of interest" description="Disordered" evidence="10">
    <location>
        <begin position="483"/>
        <end position="502"/>
    </location>
</feature>
<evidence type="ECO:0000256" key="6">
    <source>
        <dbReference type="ARBA" id="ARBA00022777"/>
    </source>
</evidence>
<evidence type="ECO:0000256" key="7">
    <source>
        <dbReference type="ARBA" id="ARBA00022840"/>
    </source>
</evidence>